<dbReference type="Proteomes" id="UP000574317">
    <property type="component" value="Unassembled WGS sequence"/>
</dbReference>
<evidence type="ECO:0000256" key="1">
    <source>
        <dbReference type="SAM" id="MobiDB-lite"/>
    </source>
</evidence>
<protein>
    <submittedName>
        <fullName evidence="2">Uncharacterized protein</fullName>
    </submittedName>
</protein>
<reference evidence="2 3" key="1">
    <citation type="submission" date="2020-05" db="EMBL/GenBank/DDBJ databases">
        <title>Identification and distribution of gene clusters putatively required for synthesis of sphingolipid metabolism inhibitors in phylogenetically diverse species of the filamentous fungus Fusarium.</title>
        <authorList>
            <person name="Kim H.-S."/>
            <person name="Busman M."/>
            <person name="Brown D.W."/>
            <person name="Divon H."/>
            <person name="Uhlig S."/>
            <person name="Proctor R.H."/>
        </authorList>
    </citation>
    <scope>NUCLEOTIDE SEQUENCE [LARGE SCALE GENOMIC DNA]</scope>
    <source>
        <strain evidence="2 3">NRRL 25196</strain>
    </source>
</reference>
<name>A0A8H5K126_9HYPO</name>
<gene>
    <name evidence="2" type="ORF">FNAPI_1649</name>
</gene>
<dbReference type="EMBL" id="JAAOAO010000057">
    <property type="protein sequence ID" value="KAF5565407.1"/>
    <property type="molecule type" value="Genomic_DNA"/>
</dbReference>
<accession>A0A8H5K126</accession>
<evidence type="ECO:0000313" key="2">
    <source>
        <dbReference type="EMBL" id="KAF5565407.1"/>
    </source>
</evidence>
<dbReference type="AlphaFoldDB" id="A0A8H5K126"/>
<keyword evidence="3" id="KW-1185">Reference proteome</keyword>
<feature type="compositionally biased region" description="Basic and acidic residues" evidence="1">
    <location>
        <begin position="76"/>
        <end position="99"/>
    </location>
</feature>
<organism evidence="2 3">
    <name type="scientific">Fusarium napiforme</name>
    <dbReference type="NCBI Taxonomy" id="42672"/>
    <lineage>
        <taxon>Eukaryota</taxon>
        <taxon>Fungi</taxon>
        <taxon>Dikarya</taxon>
        <taxon>Ascomycota</taxon>
        <taxon>Pezizomycotina</taxon>
        <taxon>Sordariomycetes</taxon>
        <taxon>Hypocreomycetidae</taxon>
        <taxon>Hypocreales</taxon>
        <taxon>Nectriaceae</taxon>
        <taxon>Fusarium</taxon>
        <taxon>Fusarium fujikuroi species complex</taxon>
    </lineage>
</organism>
<sequence length="118" mass="12758">MSLSSVTEKDPSVLGSQSPKVGSVTELLGVQSVPLDQRADHPRLEEAVKLLLCYQHKATDFEKELEDASQKFRDAAEAAKKAEAARVKQEKPIPQKPEPDSDSDSDSGSDSDSESSSE</sequence>
<feature type="compositionally biased region" description="Acidic residues" evidence="1">
    <location>
        <begin position="100"/>
        <end position="118"/>
    </location>
</feature>
<feature type="region of interest" description="Disordered" evidence="1">
    <location>
        <begin position="76"/>
        <end position="118"/>
    </location>
</feature>
<evidence type="ECO:0000313" key="3">
    <source>
        <dbReference type="Proteomes" id="UP000574317"/>
    </source>
</evidence>
<feature type="region of interest" description="Disordered" evidence="1">
    <location>
        <begin position="1"/>
        <end position="24"/>
    </location>
</feature>
<proteinExistence type="predicted"/>
<comment type="caution">
    <text evidence="2">The sequence shown here is derived from an EMBL/GenBank/DDBJ whole genome shotgun (WGS) entry which is preliminary data.</text>
</comment>